<feature type="compositionally biased region" description="Acidic residues" evidence="1">
    <location>
        <begin position="35"/>
        <end position="45"/>
    </location>
</feature>
<feature type="region of interest" description="Disordered" evidence="1">
    <location>
        <begin position="1246"/>
        <end position="1273"/>
    </location>
</feature>
<organism evidence="3 4">
    <name type="scientific">Vanrija albida</name>
    <dbReference type="NCBI Taxonomy" id="181172"/>
    <lineage>
        <taxon>Eukaryota</taxon>
        <taxon>Fungi</taxon>
        <taxon>Dikarya</taxon>
        <taxon>Basidiomycota</taxon>
        <taxon>Agaricomycotina</taxon>
        <taxon>Tremellomycetes</taxon>
        <taxon>Trichosporonales</taxon>
        <taxon>Trichosporonaceae</taxon>
        <taxon>Vanrija</taxon>
    </lineage>
</organism>
<comment type="caution">
    <text evidence="3">The sequence shown here is derived from an EMBL/GenBank/DDBJ whole genome shotgun (WGS) entry which is preliminary data.</text>
</comment>
<evidence type="ECO:0000313" key="3">
    <source>
        <dbReference type="EMBL" id="KAL1409808.1"/>
    </source>
</evidence>
<dbReference type="PANTHER" id="PTHR11199">
    <property type="entry name" value="STROMAL ANTIGEN"/>
    <property type="match status" value="1"/>
</dbReference>
<evidence type="ECO:0000259" key="2">
    <source>
        <dbReference type="PROSITE" id="PS51425"/>
    </source>
</evidence>
<dbReference type="GeneID" id="95984848"/>
<feature type="compositionally biased region" description="Basic and acidic residues" evidence="1">
    <location>
        <begin position="9"/>
        <end position="26"/>
    </location>
</feature>
<dbReference type="Proteomes" id="UP001565368">
    <property type="component" value="Unassembled WGS sequence"/>
</dbReference>
<protein>
    <submittedName>
        <fullName evidence="3">Cohesin complex subunit</fullName>
    </submittedName>
</protein>
<dbReference type="Pfam" id="PF08514">
    <property type="entry name" value="STAG"/>
    <property type="match status" value="1"/>
</dbReference>
<evidence type="ECO:0000256" key="1">
    <source>
        <dbReference type="SAM" id="MobiDB-lite"/>
    </source>
</evidence>
<dbReference type="InterPro" id="IPR056396">
    <property type="entry name" value="HEAT_SCC3-SA"/>
</dbReference>
<dbReference type="SUPFAM" id="SSF48371">
    <property type="entry name" value="ARM repeat"/>
    <property type="match status" value="1"/>
</dbReference>
<dbReference type="InterPro" id="IPR020839">
    <property type="entry name" value="SCD"/>
</dbReference>
<dbReference type="PANTHER" id="PTHR11199:SF0">
    <property type="entry name" value="LD34181P-RELATED"/>
    <property type="match status" value="1"/>
</dbReference>
<feature type="region of interest" description="Disordered" evidence="1">
    <location>
        <begin position="1127"/>
        <end position="1220"/>
    </location>
</feature>
<dbReference type="RefSeq" id="XP_069209752.1">
    <property type="nucleotide sequence ID" value="XM_069352334.1"/>
</dbReference>
<dbReference type="Pfam" id="PF21581">
    <property type="entry name" value="SCD"/>
    <property type="match status" value="1"/>
</dbReference>
<feature type="region of interest" description="Disordered" evidence="1">
    <location>
        <begin position="1"/>
        <end position="78"/>
    </location>
</feature>
<feature type="compositionally biased region" description="Acidic residues" evidence="1">
    <location>
        <begin position="1151"/>
        <end position="1201"/>
    </location>
</feature>
<reference evidence="3 4" key="1">
    <citation type="submission" date="2023-08" db="EMBL/GenBank/DDBJ databases">
        <title>Annotated Genome Sequence of Vanrija albida AlHP1.</title>
        <authorList>
            <person name="Herzog R."/>
        </authorList>
    </citation>
    <scope>NUCLEOTIDE SEQUENCE [LARGE SCALE GENOMIC DNA]</scope>
    <source>
        <strain evidence="3 4">AlHP1</strain>
    </source>
</reference>
<dbReference type="InterPro" id="IPR016024">
    <property type="entry name" value="ARM-type_fold"/>
</dbReference>
<sequence length="1273" mass="140012">MSVAETNGDEPRRGSRQRKQPERFEHVTGNNRGGDDDEQSDASDDEPPKRGKRKANGKPKEPKAKVAKPRKAAATVPATDAEVVEGFKTDSSLFNALLQPDVAIQPLVEDWVHTYQGAAGDGDAEKAAVQELVLLFIRACGFGADVDEDEAMDQDGVVDVIERIQDESVNTNPATYPLISRVKSLRSFKTNLSAVISHLVATLFLTPHLFDDAETTKHSLPLVPLLLTWLHSMASSPLRPIRHTATFITLKINSALCDAAATASNELSIKQRQREAEAKKSGSGAAAKKRLKEAEDKVKEAHERKTRLEEYMTEIFDVMFVHRVRDADPAIRTDCIRELGVWVKTYGEKYVSTSYLNYFVRGSNDPDGNARLETVKALAGLFSNPSTANHVGSFTLRIAPRLIQMASRDVETPVRINAVNVITAIDRTGALQDEDEEQREKVTRLIFDEQPRVRKAAAGFVRGLWEDRVEVLSTEFGNLRAAQKKRAGAAATNADEMKQRFEWKALASLLVETSKSLNEPSEEASSSKQVVPLAAATGSATTRAAAAAEALLGRIELVQRWQELVPYLLLDHSTSDEDIWLLTEEEEDFLLEVLVTVITDYEDEDEDEKTKALIKVLPRLFAKHQAEVKRIVGVLSIPQHMNLSLYLDLRKGAAYESLWDDITKQFLQHTDAAVQSAAIAAIKALNDNTSMAAVNARKTTELEEALFSSLRDAVDGEDVAAMSIDEDKLTALEAILLRIHLVSTARDIVTAMEDEEGGQSSGWTIVNAFAGRGGLGFREEAKMVEHALRIIFSHVAWLGRRLSASESNDEAAIDSFNERRDAALELFERFGVRDRTNAADTTRREAFIAFINLHILFCKARSPPPSIVLEMATDKQHKLGGAFSAAVDRYVSDLDDAEQEGEDEDSIESAQRDYTFLQMVAVFVGAIRVGVLDIEQAKEPLAHYGRFDDAYDSLVRTLADSLRNEGIYNRDATTVQHVIGEALQNSFNVFLDSDDHDPDATVALARFAASAFVVQGTHFTILKQIHPGDVYDLHINAIDWVFRKISALVKQQAQKESKEAKARINTKRGQLYSFFRPLALLLGPIVGRDALRIRAHLESVVDGSGAAVQTRASAAYKAYEKRLVSAAGKDTAPKAQPTRAAPRPQKSAAIVEDDEDEDEANGDEAEINGDVDVVEENGGADEIEASADQPADEVEVDEVEEFGATPSSQPALSQKRPLEDESVVLDFEPGEEGNFDAEIDLAFGSSPAASAASRDRSVSIEPTAKKRKTVNKY</sequence>
<feature type="region of interest" description="Disordered" evidence="1">
    <location>
        <begin position="273"/>
        <end position="298"/>
    </location>
</feature>
<dbReference type="InterPro" id="IPR039662">
    <property type="entry name" value="Cohesin_Scc3/SA"/>
</dbReference>
<dbReference type="EMBL" id="JBBXJM010000003">
    <property type="protein sequence ID" value="KAL1409808.1"/>
    <property type="molecule type" value="Genomic_DNA"/>
</dbReference>
<dbReference type="PROSITE" id="PS51425">
    <property type="entry name" value="SCD"/>
    <property type="match status" value="1"/>
</dbReference>
<proteinExistence type="predicted"/>
<dbReference type="InterPro" id="IPR013721">
    <property type="entry name" value="STAG"/>
</dbReference>
<keyword evidence="4" id="KW-1185">Reference proteome</keyword>
<dbReference type="Pfam" id="PF24571">
    <property type="entry name" value="HEAT_SCC3-SA"/>
    <property type="match status" value="1"/>
</dbReference>
<name>A0ABR3Q504_9TREE</name>
<dbReference type="Gene3D" id="1.25.10.10">
    <property type="entry name" value="Leucine-rich Repeat Variant"/>
    <property type="match status" value="1"/>
</dbReference>
<evidence type="ECO:0000313" key="4">
    <source>
        <dbReference type="Proteomes" id="UP001565368"/>
    </source>
</evidence>
<gene>
    <name evidence="3" type="primary">IRR1</name>
    <name evidence="3" type="ORF">Q8F55_003805</name>
</gene>
<dbReference type="InterPro" id="IPR011989">
    <property type="entry name" value="ARM-like"/>
</dbReference>
<feature type="domain" description="SCD" evidence="2">
    <location>
        <begin position="320"/>
        <end position="405"/>
    </location>
</feature>
<accession>A0ABR3Q504</accession>